<gene>
    <name evidence="2" type="ORF">BGZ70_007092</name>
</gene>
<keyword evidence="3" id="KW-1185">Reference proteome</keyword>
<protein>
    <submittedName>
        <fullName evidence="2">Uncharacterized protein</fullName>
    </submittedName>
</protein>
<keyword evidence="1" id="KW-0812">Transmembrane</keyword>
<proteinExistence type="predicted"/>
<comment type="caution">
    <text evidence="2">The sequence shown here is derived from an EMBL/GenBank/DDBJ whole genome shotgun (WGS) entry which is preliminary data.</text>
</comment>
<dbReference type="AlphaFoldDB" id="A0A9P6JAA8"/>
<evidence type="ECO:0000313" key="2">
    <source>
        <dbReference type="EMBL" id="KAF9963951.1"/>
    </source>
</evidence>
<dbReference type="OrthoDB" id="2373827at2759"/>
<evidence type="ECO:0000313" key="3">
    <source>
        <dbReference type="Proteomes" id="UP000738359"/>
    </source>
</evidence>
<accession>A0A9P6JAA8</accession>
<sequence>MDSLVSLNPHCYATDGTSIYALDLGVPQRTSSPSLFGDFYYVLVKSNPNPSPDLSDLSWSVVSVSNREGLNLLESLSACYIHPTTKTFSVLSIRSRATKGIENIIKDSVRGVQYQPNADGGGGGGRWSNITVSPGSPSFEWKSTFSDRYLNTQLYKPNDSENLMFATANPSFRNMTAVKIQAKVWIASMNPTDLIMKQNPSPWLFDLAYGTMDYMTFSDNALYFVATTNSNMTLGAVPISGDTLASTPSVVSTFDLQTYKTHCGSFTTAMTIMPLGANIRGPVFLFDGKSKTIAPVSVSTALADGPDPRAALAMPGTVPFLLSASRDNLLSLPLSGQNGGKWFSADMVAIPAAALENPTAYSESGSGSDSNTGLIVGVVCAVLVLLLAGLGFLWHRKRSAQIKNKELAHAEQ</sequence>
<name>A0A9P6JAA8_MORAP</name>
<reference evidence="2" key="1">
    <citation type="journal article" date="2020" name="Fungal Divers.">
        <title>Resolving the Mortierellaceae phylogeny through synthesis of multi-gene phylogenetics and phylogenomics.</title>
        <authorList>
            <person name="Vandepol N."/>
            <person name="Liber J."/>
            <person name="Desiro A."/>
            <person name="Na H."/>
            <person name="Kennedy M."/>
            <person name="Barry K."/>
            <person name="Grigoriev I.V."/>
            <person name="Miller A.N."/>
            <person name="O'Donnell K."/>
            <person name="Stajich J.E."/>
            <person name="Bonito G."/>
        </authorList>
    </citation>
    <scope>NUCLEOTIDE SEQUENCE</scope>
    <source>
        <strain evidence="2">CK1249</strain>
    </source>
</reference>
<feature type="transmembrane region" description="Helical" evidence="1">
    <location>
        <begin position="374"/>
        <end position="394"/>
    </location>
</feature>
<organism evidence="2 3">
    <name type="scientific">Mortierella alpina</name>
    <name type="common">Oleaginous fungus</name>
    <name type="synonym">Mortierella renispora</name>
    <dbReference type="NCBI Taxonomy" id="64518"/>
    <lineage>
        <taxon>Eukaryota</taxon>
        <taxon>Fungi</taxon>
        <taxon>Fungi incertae sedis</taxon>
        <taxon>Mucoromycota</taxon>
        <taxon>Mortierellomycotina</taxon>
        <taxon>Mortierellomycetes</taxon>
        <taxon>Mortierellales</taxon>
        <taxon>Mortierellaceae</taxon>
        <taxon>Mortierella</taxon>
    </lineage>
</organism>
<keyword evidence="1" id="KW-1133">Transmembrane helix</keyword>
<keyword evidence="1" id="KW-0472">Membrane</keyword>
<dbReference type="EMBL" id="JAAAHY010000424">
    <property type="protein sequence ID" value="KAF9963951.1"/>
    <property type="molecule type" value="Genomic_DNA"/>
</dbReference>
<dbReference type="Proteomes" id="UP000738359">
    <property type="component" value="Unassembled WGS sequence"/>
</dbReference>
<evidence type="ECO:0000256" key="1">
    <source>
        <dbReference type="SAM" id="Phobius"/>
    </source>
</evidence>